<sequence length="418" mass="47203">MIGLLGISHKTASLDIRGQYTFLTEEIQPFYEEVQQATDITDMVVLSTCNRTEIYFSQSKYPSKKAFELILAQVNQFKKPENSHAEYFYRKKDEDVARHLFEVIAGFDSMVIGEDQIIGQVKDAYLHCTKANMTDAVLMRLFQKSFEAGKRVRTETAIKVGATSVSAAAVEVCNNLVDDLSQKKVLLIGAGDTAGIALQSLIKKGVTDFSVSNRTLEKAEHLAKRYNGSTIPFEHYPNHLASHDIVMVVTSSPEYLIDKKMVTTEKKEPNGHQQIFIDLSVPRNVEESVGTLPGVQLFGVDDLKQNIAENTEKRMVAVESARPIIDEVVAEFCDWYASRSLRPAIKAIKANLQRVNQEELSGYKKIDSEDVQRQVDEYTEHLTQRYARILIKNLKEITDNGRDAESLRIINELFKVNE</sequence>
<evidence type="ECO:0000256" key="2">
    <source>
        <dbReference type="ARBA" id="ARBA00005916"/>
    </source>
</evidence>
<comment type="function">
    <text evidence="9">Catalyzes the NADPH-dependent reduction of glutamyl-tRNA(Glu) to glutamate 1-semialdehyde (GSA).</text>
</comment>
<proteinExistence type="inferred from homology"/>
<evidence type="ECO:0000256" key="12">
    <source>
        <dbReference type="PIRSR" id="PIRSR000445-3"/>
    </source>
</evidence>
<comment type="domain">
    <text evidence="9">Possesses an unusual extended V-shaped dimeric structure with each monomer consisting of three distinct domains arranged along a curved 'spinal' alpha-helix. The N-terminal catalytic domain specifically recognizes the glutamate moiety of the substrate. The second domain is the NADPH-binding domain, and the third C-terminal domain is responsible for dimerization.</text>
</comment>
<feature type="domain" description="Tetrapyrrole biosynthesis glutamyl-tRNA reductase dimerisation" evidence="15">
    <location>
        <begin position="321"/>
        <end position="415"/>
    </location>
</feature>
<evidence type="ECO:0000256" key="14">
    <source>
        <dbReference type="RuleBase" id="RU000584"/>
    </source>
</evidence>
<comment type="pathway">
    <text evidence="1 9 14">Porphyrin-containing compound metabolism; protoporphyrin-IX biosynthesis; 5-aminolevulinate from L-glutamyl-tRNA(Glu): step 1/2.</text>
</comment>
<dbReference type="Proteomes" id="UP000240621">
    <property type="component" value="Unassembled WGS sequence"/>
</dbReference>
<dbReference type="CDD" id="cd05213">
    <property type="entry name" value="NAD_bind_Glutamyl_tRNA_reduct"/>
    <property type="match status" value="1"/>
</dbReference>
<dbReference type="EMBL" id="PYGC01000004">
    <property type="protein sequence ID" value="PSK83166.1"/>
    <property type="molecule type" value="Genomic_DNA"/>
</dbReference>
<accession>A0A2P8CDZ0</accession>
<dbReference type="SUPFAM" id="SSF69075">
    <property type="entry name" value="Glutamyl tRNA-reductase dimerization domain"/>
    <property type="match status" value="1"/>
</dbReference>
<dbReference type="OrthoDB" id="9795543at2"/>
<comment type="subunit">
    <text evidence="9">Homodimer.</text>
</comment>
<feature type="binding site" evidence="9 12">
    <location>
        <begin position="189"/>
        <end position="194"/>
    </location>
    <ligand>
        <name>NADP(+)</name>
        <dbReference type="ChEBI" id="CHEBI:58349"/>
    </ligand>
</feature>
<dbReference type="Gene3D" id="3.30.460.30">
    <property type="entry name" value="Glutamyl-tRNA reductase, N-terminal domain"/>
    <property type="match status" value="1"/>
</dbReference>
<dbReference type="FunFam" id="3.40.50.720:FF:000031">
    <property type="entry name" value="Glutamyl-tRNA reductase"/>
    <property type="match status" value="1"/>
</dbReference>
<evidence type="ECO:0000313" key="21">
    <source>
        <dbReference type="Proteomes" id="UP000396862"/>
    </source>
</evidence>
<keyword evidence="6 9" id="KW-0627">Porphyrin biosynthesis</keyword>
<dbReference type="Pfam" id="PF01488">
    <property type="entry name" value="Shikimate_DH"/>
    <property type="match status" value="1"/>
</dbReference>
<evidence type="ECO:0000313" key="19">
    <source>
        <dbReference type="EMBL" id="PSK83166.1"/>
    </source>
</evidence>
<feature type="binding site" evidence="9 11">
    <location>
        <position position="120"/>
    </location>
    <ligand>
        <name>substrate</name>
    </ligand>
</feature>
<evidence type="ECO:0000256" key="7">
    <source>
        <dbReference type="ARBA" id="ARBA00047464"/>
    </source>
</evidence>
<dbReference type="PANTHER" id="PTHR43013">
    <property type="entry name" value="GLUTAMYL-TRNA REDUCTASE"/>
    <property type="match status" value="1"/>
</dbReference>
<dbReference type="PIRSF" id="PIRSF000445">
    <property type="entry name" value="4pyrrol_synth_GluRdtase"/>
    <property type="match status" value="1"/>
</dbReference>
<evidence type="ECO:0000256" key="11">
    <source>
        <dbReference type="PIRSR" id="PIRSR000445-2"/>
    </source>
</evidence>
<dbReference type="EMBL" id="BLAU01000001">
    <property type="protein sequence ID" value="GET21951.1"/>
    <property type="molecule type" value="Genomic_DNA"/>
</dbReference>
<feature type="binding site" evidence="9 11">
    <location>
        <begin position="114"/>
        <end position="116"/>
    </location>
    <ligand>
        <name>substrate</name>
    </ligand>
</feature>
<dbReference type="InterPro" id="IPR015895">
    <property type="entry name" value="4pyrrol_synth_GluRdtase_N"/>
</dbReference>
<comment type="similarity">
    <text evidence="2 9 14">Belongs to the glutamyl-tRNA reductase family.</text>
</comment>
<feature type="site" description="Important for activity" evidence="9 13">
    <location>
        <position position="99"/>
    </location>
</feature>
<feature type="domain" description="Quinate/shikimate 5-dehydrogenase/glutamyl-tRNA reductase" evidence="16">
    <location>
        <begin position="174"/>
        <end position="305"/>
    </location>
</feature>
<keyword evidence="5 9" id="KW-0560">Oxidoreductase</keyword>
<organism evidence="19 20">
    <name type="scientific">Prolixibacter denitrificans</name>
    <dbReference type="NCBI Taxonomy" id="1541063"/>
    <lineage>
        <taxon>Bacteria</taxon>
        <taxon>Pseudomonadati</taxon>
        <taxon>Bacteroidota</taxon>
        <taxon>Bacteroidia</taxon>
        <taxon>Marinilabiliales</taxon>
        <taxon>Prolixibacteraceae</taxon>
        <taxon>Prolixibacter</taxon>
    </lineage>
</organism>
<feature type="binding site" evidence="9 11">
    <location>
        <position position="109"/>
    </location>
    <ligand>
        <name>substrate</name>
    </ligand>
</feature>
<evidence type="ECO:0000256" key="10">
    <source>
        <dbReference type="PIRSR" id="PIRSR000445-1"/>
    </source>
</evidence>
<dbReference type="GO" id="GO:0050661">
    <property type="term" value="F:NADP binding"/>
    <property type="evidence" value="ECO:0007669"/>
    <property type="project" value="InterPro"/>
</dbReference>
<gene>
    <name evidence="9 18" type="primary">hemA</name>
    <name evidence="19" type="ORF">CLV93_10496</name>
    <name evidence="18" type="ORF">JCM18694_21970</name>
</gene>
<dbReference type="InterPro" id="IPR036291">
    <property type="entry name" value="NAD(P)-bd_dom_sf"/>
</dbReference>
<evidence type="ECO:0000256" key="6">
    <source>
        <dbReference type="ARBA" id="ARBA00023244"/>
    </source>
</evidence>
<dbReference type="Proteomes" id="UP000396862">
    <property type="component" value="Unassembled WGS sequence"/>
</dbReference>
<comment type="caution">
    <text evidence="19">The sequence shown here is derived from an EMBL/GenBank/DDBJ whole genome shotgun (WGS) entry which is preliminary data.</text>
</comment>
<keyword evidence="4 9" id="KW-0521">NADP</keyword>
<dbReference type="Pfam" id="PF00745">
    <property type="entry name" value="GlutR_dimer"/>
    <property type="match status" value="1"/>
</dbReference>
<dbReference type="Gene3D" id="3.40.50.720">
    <property type="entry name" value="NAD(P)-binding Rossmann-like Domain"/>
    <property type="match status" value="1"/>
</dbReference>
<evidence type="ECO:0000313" key="20">
    <source>
        <dbReference type="Proteomes" id="UP000240621"/>
    </source>
</evidence>
<name>A0A2P8CDZ0_9BACT</name>
<dbReference type="SUPFAM" id="SSF51735">
    <property type="entry name" value="NAD(P)-binding Rossmann-fold domains"/>
    <property type="match status" value="1"/>
</dbReference>
<evidence type="ECO:0000256" key="13">
    <source>
        <dbReference type="PIRSR" id="PIRSR000445-4"/>
    </source>
</evidence>
<evidence type="ECO:0000256" key="1">
    <source>
        <dbReference type="ARBA" id="ARBA00005059"/>
    </source>
</evidence>
<dbReference type="HAMAP" id="MF_00087">
    <property type="entry name" value="Glu_tRNA_reductase"/>
    <property type="match status" value="1"/>
</dbReference>
<dbReference type="InterPro" id="IPR018214">
    <property type="entry name" value="GluRdtase_CS"/>
</dbReference>
<evidence type="ECO:0000256" key="4">
    <source>
        <dbReference type="ARBA" id="ARBA00022857"/>
    </source>
</evidence>
<comment type="catalytic activity">
    <reaction evidence="7 9 14">
        <text>(S)-4-amino-5-oxopentanoate + tRNA(Glu) + NADP(+) = L-glutamyl-tRNA(Glu) + NADPH + H(+)</text>
        <dbReference type="Rhea" id="RHEA:12344"/>
        <dbReference type="Rhea" id="RHEA-COMP:9663"/>
        <dbReference type="Rhea" id="RHEA-COMP:9680"/>
        <dbReference type="ChEBI" id="CHEBI:15378"/>
        <dbReference type="ChEBI" id="CHEBI:57501"/>
        <dbReference type="ChEBI" id="CHEBI:57783"/>
        <dbReference type="ChEBI" id="CHEBI:58349"/>
        <dbReference type="ChEBI" id="CHEBI:78442"/>
        <dbReference type="ChEBI" id="CHEBI:78520"/>
        <dbReference type="EC" id="1.2.1.70"/>
    </reaction>
</comment>
<feature type="binding site" evidence="9 11">
    <location>
        <begin position="48"/>
        <end position="51"/>
    </location>
    <ligand>
        <name>substrate</name>
    </ligand>
</feature>
<dbReference type="GO" id="GO:0019353">
    <property type="term" value="P:protoporphyrinogen IX biosynthetic process from glutamate"/>
    <property type="evidence" value="ECO:0007669"/>
    <property type="project" value="TreeGrafter"/>
</dbReference>
<evidence type="ECO:0000259" key="17">
    <source>
        <dbReference type="Pfam" id="PF05201"/>
    </source>
</evidence>
<feature type="active site" description="Nucleophile" evidence="9 10">
    <location>
        <position position="49"/>
    </location>
</feature>
<comment type="miscellaneous">
    <text evidence="9">During catalysis, the active site Cys acts as a nucleophile attacking the alpha-carbonyl group of tRNA-bound glutamate with the formation of a thioester intermediate between enzyme and glutamate, and the concomitant release of tRNA(Glu). The thioester intermediate is finally reduced by direct hydride transfer from NADPH, to form the product GSA.</text>
</comment>
<evidence type="ECO:0000256" key="8">
    <source>
        <dbReference type="ARBA" id="ARBA00068659"/>
    </source>
</evidence>
<evidence type="ECO:0000259" key="16">
    <source>
        <dbReference type="Pfam" id="PF01488"/>
    </source>
</evidence>
<dbReference type="SUPFAM" id="SSF69742">
    <property type="entry name" value="Glutamyl tRNA-reductase catalytic, N-terminal domain"/>
    <property type="match status" value="1"/>
</dbReference>
<dbReference type="InterPro" id="IPR000343">
    <property type="entry name" value="4pyrrol_synth_GluRdtase"/>
</dbReference>
<protein>
    <recommendedName>
        <fullName evidence="8 9">Glutamyl-tRNA reductase</fullName>
        <shortName evidence="9">GluTR</shortName>
        <ecNumber evidence="3 9">1.2.1.70</ecNumber>
    </recommendedName>
</protein>
<dbReference type="Pfam" id="PF05201">
    <property type="entry name" value="GlutR_N"/>
    <property type="match status" value="1"/>
</dbReference>
<dbReference type="PROSITE" id="PS00747">
    <property type="entry name" value="GLUTR"/>
    <property type="match status" value="1"/>
</dbReference>
<reference evidence="19 20" key="1">
    <citation type="submission" date="2018-03" db="EMBL/GenBank/DDBJ databases">
        <title>Genomic Encyclopedia of Archaeal and Bacterial Type Strains, Phase II (KMG-II): from individual species to whole genera.</title>
        <authorList>
            <person name="Goeker M."/>
        </authorList>
    </citation>
    <scope>NUCLEOTIDE SEQUENCE [LARGE SCALE GENOMIC DNA]</scope>
    <source>
        <strain evidence="19 20">DSM 27267</strain>
    </source>
</reference>
<dbReference type="InterPro" id="IPR006151">
    <property type="entry name" value="Shikm_DH/Glu-tRNA_Rdtase"/>
</dbReference>
<dbReference type="UniPathway" id="UPA00251">
    <property type="reaction ID" value="UER00316"/>
</dbReference>
<reference evidence="18 21" key="2">
    <citation type="submission" date="2019-10" db="EMBL/GenBank/DDBJ databases">
        <title>Prolixibacter strains distinguished by the presence of nitrate reductase genes were adept at nitrate-dependent anaerobic corrosion of metallic iron and carbon steel.</title>
        <authorList>
            <person name="Iino T."/>
            <person name="Shono N."/>
            <person name="Ito K."/>
            <person name="Nakamura R."/>
            <person name="Sueoka K."/>
            <person name="Harayama S."/>
            <person name="Ohkuma M."/>
        </authorList>
    </citation>
    <scope>NUCLEOTIDE SEQUENCE [LARGE SCALE GENOMIC DNA]</scope>
    <source>
        <strain evidence="18 21">MIC1-1</strain>
    </source>
</reference>
<keyword evidence="21" id="KW-1185">Reference proteome</keyword>
<evidence type="ECO:0000259" key="15">
    <source>
        <dbReference type="Pfam" id="PF00745"/>
    </source>
</evidence>
<evidence type="ECO:0000256" key="5">
    <source>
        <dbReference type="ARBA" id="ARBA00023002"/>
    </source>
</evidence>
<dbReference type="EC" id="1.2.1.70" evidence="3 9"/>
<dbReference type="RefSeq" id="WP_106541969.1">
    <property type="nucleotide sequence ID" value="NZ_BLAU01000001.1"/>
</dbReference>
<dbReference type="InterPro" id="IPR015896">
    <property type="entry name" value="4pyrrol_synth_GluRdtase_dimer"/>
</dbReference>
<dbReference type="InterPro" id="IPR036343">
    <property type="entry name" value="GluRdtase_N_sf"/>
</dbReference>
<dbReference type="GO" id="GO:0008883">
    <property type="term" value="F:glutamyl-tRNA reductase activity"/>
    <property type="evidence" value="ECO:0007669"/>
    <property type="project" value="UniProtKB-UniRule"/>
</dbReference>
<dbReference type="InterPro" id="IPR036453">
    <property type="entry name" value="GluRdtase_dimer_dom_sf"/>
</dbReference>
<dbReference type="AlphaFoldDB" id="A0A2P8CDZ0"/>
<dbReference type="NCBIfam" id="TIGR01035">
    <property type="entry name" value="hemA"/>
    <property type="match status" value="1"/>
</dbReference>
<feature type="domain" description="Glutamyl-tRNA reductase N-terminal" evidence="17">
    <location>
        <begin position="5"/>
        <end position="156"/>
    </location>
</feature>
<evidence type="ECO:0000256" key="3">
    <source>
        <dbReference type="ARBA" id="ARBA00012970"/>
    </source>
</evidence>
<evidence type="ECO:0000256" key="9">
    <source>
        <dbReference type="HAMAP-Rule" id="MF_00087"/>
    </source>
</evidence>
<dbReference type="PANTHER" id="PTHR43013:SF1">
    <property type="entry name" value="GLUTAMYL-TRNA REDUCTASE"/>
    <property type="match status" value="1"/>
</dbReference>
<evidence type="ECO:0000313" key="18">
    <source>
        <dbReference type="EMBL" id="GET21951.1"/>
    </source>
</evidence>
<dbReference type="FunFam" id="3.30.460.30:FF:000001">
    <property type="entry name" value="Glutamyl-tRNA reductase"/>
    <property type="match status" value="1"/>
</dbReference>